<evidence type="ECO:0000256" key="2">
    <source>
        <dbReference type="ARBA" id="ARBA00022679"/>
    </source>
</evidence>
<dbReference type="InterPro" id="IPR036589">
    <property type="entry name" value="HCY_dom_sf"/>
</dbReference>
<dbReference type="Pfam" id="PF02574">
    <property type="entry name" value="S-methyl_trans"/>
    <property type="match status" value="1"/>
</dbReference>
<feature type="domain" description="Hcy-binding" evidence="6">
    <location>
        <begin position="1"/>
        <end position="220"/>
    </location>
</feature>
<accession>U2QEW8</accession>
<dbReference type="GO" id="GO:0008898">
    <property type="term" value="F:S-adenosylmethionine-homocysteine S-methyltransferase activity"/>
    <property type="evidence" value="ECO:0007669"/>
    <property type="project" value="TreeGrafter"/>
</dbReference>
<dbReference type="OrthoDB" id="9803687at2"/>
<feature type="binding site" evidence="5">
    <location>
        <position position="140"/>
    </location>
    <ligand>
        <name>Zn(2+)</name>
        <dbReference type="ChEBI" id="CHEBI:29105"/>
    </ligand>
</feature>
<dbReference type="GO" id="GO:0046872">
    <property type="term" value="F:metal ion binding"/>
    <property type="evidence" value="ECO:0007669"/>
    <property type="project" value="UniProtKB-KW"/>
</dbReference>
<feature type="binding site" evidence="5">
    <location>
        <position position="205"/>
    </location>
    <ligand>
        <name>Zn(2+)</name>
        <dbReference type="ChEBI" id="CHEBI:29105"/>
    </ligand>
</feature>
<name>U2QEW8_9ACTN</name>
<dbReference type="GO" id="GO:0009086">
    <property type="term" value="P:methionine biosynthetic process"/>
    <property type="evidence" value="ECO:0007669"/>
    <property type="project" value="TreeGrafter"/>
</dbReference>
<dbReference type="NCBIfam" id="NF007020">
    <property type="entry name" value="PRK09485.1"/>
    <property type="match status" value="1"/>
</dbReference>
<dbReference type="InterPro" id="IPR003726">
    <property type="entry name" value="HCY_dom"/>
</dbReference>
<comment type="caution">
    <text evidence="7">The sequence shown here is derived from an EMBL/GenBank/DDBJ whole genome shotgun (WGS) entry which is preliminary data.</text>
</comment>
<evidence type="ECO:0000256" key="1">
    <source>
        <dbReference type="ARBA" id="ARBA00022603"/>
    </source>
</evidence>
<evidence type="ECO:0000256" key="3">
    <source>
        <dbReference type="ARBA" id="ARBA00022723"/>
    </source>
</evidence>
<gene>
    <name evidence="7" type="ORF">HMPREF0682_1690</name>
</gene>
<keyword evidence="4 5" id="KW-0862">Zinc</keyword>
<evidence type="ECO:0000259" key="6">
    <source>
        <dbReference type="PROSITE" id="PS50970"/>
    </source>
</evidence>
<proteinExistence type="predicted"/>
<dbReference type="AlphaFoldDB" id="U2QEW8"/>
<comment type="cofactor">
    <cofactor evidence="5">
        <name>Zn(2+)</name>
        <dbReference type="ChEBI" id="CHEBI:29105"/>
    </cofactor>
</comment>
<evidence type="ECO:0000256" key="4">
    <source>
        <dbReference type="ARBA" id="ARBA00022833"/>
    </source>
</evidence>
<organism evidence="7 8">
    <name type="scientific">Propionibacterium acidifaciens F0233</name>
    <dbReference type="NCBI Taxonomy" id="553198"/>
    <lineage>
        <taxon>Bacteria</taxon>
        <taxon>Bacillati</taxon>
        <taxon>Actinomycetota</taxon>
        <taxon>Actinomycetes</taxon>
        <taxon>Propionibacteriales</taxon>
        <taxon>Propionibacteriaceae</taxon>
        <taxon>Propionibacterium</taxon>
    </lineage>
</organism>
<dbReference type="RefSeq" id="WP_021797755.1">
    <property type="nucleotide sequence ID" value="NZ_ACVN02000200.1"/>
</dbReference>
<keyword evidence="8" id="KW-1185">Reference proteome</keyword>
<dbReference type="PANTHER" id="PTHR46015">
    <property type="entry name" value="ZGC:172121"/>
    <property type="match status" value="1"/>
</dbReference>
<dbReference type="Proteomes" id="UP000017052">
    <property type="component" value="Unassembled WGS sequence"/>
</dbReference>
<keyword evidence="2 5" id="KW-0808">Transferase</keyword>
<sequence>IRDAAELARLAVEDRADRRPGRRALVAGSIGPFGAYLCDGSEYTGTYELSPAEYRVFHVERVRALAEAGVDVLAVETMPRLDEARALVGLIAAETDRPAWVCFQVRRDGGPVVLADGTPLVEATRWAQEEDTVAAVGVNCVAPALVAPALETLASGTGKPLVCYPNSGEAWDARSRRWRPARTPVDWARLVPGWLASGARLIGGCCRTRPADIARIAAALR</sequence>
<evidence type="ECO:0000256" key="5">
    <source>
        <dbReference type="PROSITE-ProRule" id="PRU00333"/>
    </source>
</evidence>
<evidence type="ECO:0000313" key="7">
    <source>
        <dbReference type="EMBL" id="ERK54956.1"/>
    </source>
</evidence>
<dbReference type="PANTHER" id="PTHR46015:SF1">
    <property type="entry name" value="HOMOCYSTEINE S-METHYLTRANSFERASE-LIKE ISOFORM 1"/>
    <property type="match status" value="1"/>
</dbReference>
<keyword evidence="1 5" id="KW-0489">Methyltransferase</keyword>
<feature type="binding site" evidence="5">
    <location>
        <position position="206"/>
    </location>
    <ligand>
        <name>Zn(2+)</name>
        <dbReference type="ChEBI" id="CHEBI:29105"/>
    </ligand>
</feature>
<protein>
    <submittedName>
        <fullName evidence="7">Homocysteine S-methyltransferase</fullName>
    </submittedName>
</protein>
<reference evidence="7" key="1">
    <citation type="submission" date="2013-08" db="EMBL/GenBank/DDBJ databases">
        <authorList>
            <person name="Durkin A.S."/>
            <person name="Haft D.R."/>
            <person name="McCorrison J."/>
            <person name="Torralba M."/>
            <person name="Gillis M."/>
            <person name="Haft D.H."/>
            <person name="Methe B."/>
            <person name="Sutton G."/>
            <person name="Nelson K.E."/>
        </authorList>
    </citation>
    <scope>NUCLEOTIDE SEQUENCE [LARGE SCALE GENOMIC DNA]</scope>
    <source>
        <strain evidence="7">F0233</strain>
    </source>
</reference>
<dbReference type="GO" id="GO:0032259">
    <property type="term" value="P:methylation"/>
    <property type="evidence" value="ECO:0007669"/>
    <property type="project" value="UniProtKB-KW"/>
</dbReference>
<dbReference type="InterPro" id="IPR051486">
    <property type="entry name" value="Hcy_S-methyltransferase"/>
</dbReference>
<evidence type="ECO:0000313" key="8">
    <source>
        <dbReference type="Proteomes" id="UP000017052"/>
    </source>
</evidence>
<dbReference type="GO" id="GO:0033528">
    <property type="term" value="P:S-methylmethionine cycle"/>
    <property type="evidence" value="ECO:0007669"/>
    <property type="project" value="TreeGrafter"/>
</dbReference>
<keyword evidence="3 5" id="KW-0479">Metal-binding</keyword>
<dbReference type="SUPFAM" id="SSF82282">
    <property type="entry name" value="Homocysteine S-methyltransferase"/>
    <property type="match status" value="1"/>
</dbReference>
<dbReference type="EMBL" id="ACVN02000200">
    <property type="protein sequence ID" value="ERK54956.1"/>
    <property type="molecule type" value="Genomic_DNA"/>
</dbReference>
<feature type="non-terminal residue" evidence="7">
    <location>
        <position position="1"/>
    </location>
</feature>
<dbReference type="PROSITE" id="PS50970">
    <property type="entry name" value="HCY"/>
    <property type="match status" value="1"/>
</dbReference>
<dbReference type="Gene3D" id="3.20.20.330">
    <property type="entry name" value="Homocysteine-binding-like domain"/>
    <property type="match status" value="1"/>
</dbReference>